<protein>
    <submittedName>
        <fullName evidence="2">Uncharacterized protein</fullName>
    </submittedName>
</protein>
<proteinExistence type="predicted"/>
<reference evidence="2 3" key="1">
    <citation type="journal article" date="2018" name="Proc. Natl. Acad. Sci. U.S.A.">
        <title>Draft genome sequence of Camellia sinensis var. sinensis provides insights into the evolution of the tea genome and tea quality.</title>
        <authorList>
            <person name="Wei C."/>
            <person name="Yang H."/>
            <person name="Wang S."/>
            <person name="Zhao J."/>
            <person name="Liu C."/>
            <person name="Gao L."/>
            <person name="Xia E."/>
            <person name="Lu Y."/>
            <person name="Tai Y."/>
            <person name="She G."/>
            <person name="Sun J."/>
            <person name="Cao H."/>
            <person name="Tong W."/>
            <person name="Gao Q."/>
            <person name="Li Y."/>
            <person name="Deng W."/>
            <person name="Jiang X."/>
            <person name="Wang W."/>
            <person name="Chen Q."/>
            <person name="Zhang S."/>
            <person name="Li H."/>
            <person name="Wu J."/>
            <person name="Wang P."/>
            <person name="Li P."/>
            <person name="Shi C."/>
            <person name="Zheng F."/>
            <person name="Jian J."/>
            <person name="Huang B."/>
            <person name="Shan D."/>
            <person name="Shi M."/>
            <person name="Fang C."/>
            <person name="Yue Y."/>
            <person name="Li F."/>
            <person name="Li D."/>
            <person name="Wei S."/>
            <person name="Han B."/>
            <person name="Jiang C."/>
            <person name="Yin Y."/>
            <person name="Xia T."/>
            <person name="Zhang Z."/>
            <person name="Bennetzen J.L."/>
            <person name="Zhao S."/>
            <person name="Wan X."/>
        </authorList>
    </citation>
    <scope>NUCLEOTIDE SEQUENCE [LARGE SCALE GENOMIC DNA]</scope>
    <source>
        <strain evidence="3">cv. Shuchazao</strain>
        <tissue evidence="2">Leaf</tissue>
    </source>
</reference>
<dbReference type="AlphaFoldDB" id="A0A4S4DKU4"/>
<comment type="caution">
    <text evidence="2">The sequence shown here is derived from an EMBL/GenBank/DDBJ whole genome shotgun (WGS) entry which is preliminary data.</text>
</comment>
<sequence>MSTDPSPVDVSADLSPVDASPSLQTADIGSSVKRVRGPTRGKNTSRLITQHGGKKLFVGVLLSGEHLWGLMPLRRLMNWGHKFDFKPHCKEQKIGRTFTAWSNPANTSKAAFRIQFLGKRSGYLKGFGVGPKPSSAFNSRARSQVRDEEVKGLKEEVALLKGIIQSYEGCFEQFEHFMRQMQGNHSGYDSFDERGCLGYKTEAEAEADESETSERSESLSLQILKHPETNPSLKNSASAERETVEHFVAILSPTLPNITTIRFSMADDVPQGGAPSVILEGGVPLADLKAPILLRAADVEDPRLEDADIVTGDILADITTEEI</sequence>
<organism evidence="2 3">
    <name type="scientific">Camellia sinensis var. sinensis</name>
    <name type="common">China tea</name>
    <dbReference type="NCBI Taxonomy" id="542762"/>
    <lineage>
        <taxon>Eukaryota</taxon>
        <taxon>Viridiplantae</taxon>
        <taxon>Streptophyta</taxon>
        <taxon>Embryophyta</taxon>
        <taxon>Tracheophyta</taxon>
        <taxon>Spermatophyta</taxon>
        <taxon>Magnoliopsida</taxon>
        <taxon>eudicotyledons</taxon>
        <taxon>Gunneridae</taxon>
        <taxon>Pentapetalae</taxon>
        <taxon>asterids</taxon>
        <taxon>Ericales</taxon>
        <taxon>Theaceae</taxon>
        <taxon>Camellia</taxon>
    </lineage>
</organism>
<gene>
    <name evidence="2" type="ORF">TEA_004894</name>
</gene>
<dbReference type="Proteomes" id="UP000306102">
    <property type="component" value="Unassembled WGS sequence"/>
</dbReference>
<feature type="region of interest" description="Disordered" evidence="1">
    <location>
        <begin position="203"/>
        <end position="237"/>
    </location>
</feature>
<accession>A0A4S4DKU4</accession>
<dbReference type="EMBL" id="SDRB02010938">
    <property type="protein sequence ID" value="THG03505.1"/>
    <property type="molecule type" value="Genomic_DNA"/>
</dbReference>
<feature type="region of interest" description="Disordered" evidence="1">
    <location>
        <begin position="1"/>
        <end position="25"/>
    </location>
</feature>
<evidence type="ECO:0000313" key="2">
    <source>
        <dbReference type="EMBL" id="THG03505.1"/>
    </source>
</evidence>
<evidence type="ECO:0000256" key="1">
    <source>
        <dbReference type="SAM" id="MobiDB-lite"/>
    </source>
</evidence>
<keyword evidence="3" id="KW-1185">Reference proteome</keyword>
<name>A0A4S4DKU4_CAMSN</name>
<evidence type="ECO:0000313" key="3">
    <source>
        <dbReference type="Proteomes" id="UP000306102"/>
    </source>
</evidence>